<dbReference type="NCBIfam" id="TIGR04057">
    <property type="entry name" value="SusC_RagA_signa"/>
    <property type="match status" value="1"/>
</dbReference>
<dbReference type="Gene3D" id="2.170.130.10">
    <property type="entry name" value="TonB-dependent receptor, plug domain"/>
    <property type="match status" value="1"/>
</dbReference>
<keyword evidence="11" id="KW-1185">Reference proteome</keyword>
<dbReference type="InterPro" id="IPR039426">
    <property type="entry name" value="TonB-dep_rcpt-like"/>
</dbReference>
<evidence type="ECO:0000256" key="4">
    <source>
        <dbReference type="ARBA" id="ARBA00022692"/>
    </source>
</evidence>
<dbReference type="InterPro" id="IPR037066">
    <property type="entry name" value="Plug_dom_sf"/>
</dbReference>
<comment type="similarity">
    <text evidence="7">Belongs to the TonB-dependent receptor family.</text>
</comment>
<dbReference type="Gene3D" id="2.40.170.20">
    <property type="entry name" value="TonB-dependent receptor, beta-barrel domain"/>
    <property type="match status" value="1"/>
</dbReference>
<evidence type="ECO:0000256" key="3">
    <source>
        <dbReference type="ARBA" id="ARBA00022452"/>
    </source>
</evidence>
<keyword evidence="2 7" id="KW-0813">Transport</keyword>
<protein>
    <submittedName>
        <fullName evidence="10">TonB-dependent receptor SusC</fullName>
    </submittedName>
</protein>
<evidence type="ECO:0000256" key="6">
    <source>
        <dbReference type="ARBA" id="ARBA00023237"/>
    </source>
</evidence>
<keyword evidence="8" id="KW-0732">Signal</keyword>
<dbReference type="PROSITE" id="PS52016">
    <property type="entry name" value="TONB_DEPENDENT_REC_3"/>
    <property type="match status" value="1"/>
</dbReference>
<evidence type="ECO:0000259" key="9">
    <source>
        <dbReference type="Pfam" id="PF07715"/>
    </source>
</evidence>
<keyword evidence="4 7" id="KW-0812">Transmembrane</keyword>
<dbReference type="EMBL" id="CP037954">
    <property type="protein sequence ID" value="QBO58387.1"/>
    <property type="molecule type" value="Genomic_DNA"/>
</dbReference>
<evidence type="ECO:0000256" key="2">
    <source>
        <dbReference type="ARBA" id="ARBA00022448"/>
    </source>
</evidence>
<evidence type="ECO:0000256" key="8">
    <source>
        <dbReference type="SAM" id="SignalP"/>
    </source>
</evidence>
<evidence type="ECO:0000256" key="5">
    <source>
        <dbReference type="ARBA" id="ARBA00023136"/>
    </source>
</evidence>
<organism evidence="10 11">
    <name type="scientific">Chryseobacterium salivictor</name>
    <dbReference type="NCBI Taxonomy" id="2547600"/>
    <lineage>
        <taxon>Bacteria</taxon>
        <taxon>Pseudomonadati</taxon>
        <taxon>Bacteroidota</taxon>
        <taxon>Flavobacteriia</taxon>
        <taxon>Flavobacteriales</taxon>
        <taxon>Weeksellaceae</taxon>
        <taxon>Chryseobacterium group</taxon>
        <taxon>Chryseobacterium</taxon>
    </lineage>
</organism>
<dbReference type="Pfam" id="PF07715">
    <property type="entry name" value="Plug"/>
    <property type="match status" value="1"/>
</dbReference>
<comment type="subcellular location">
    <subcellularLocation>
        <location evidence="1 7">Cell outer membrane</location>
        <topology evidence="1 7">Multi-pass membrane protein</topology>
    </subcellularLocation>
</comment>
<dbReference type="NCBIfam" id="TIGR04056">
    <property type="entry name" value="OMP_RagA_SusC"/>
    <property type="match status" value="1"/>
</dbReference>
<gene>
    <name evidence="10" type="primary">susC_5</name>
    <name evidence="10" type="ORF">NBC122_01572</name>
</gene>
<dbReference type="InterPro" id="IPR023996">
    <property type="entry name" value="TonB-dep_OMP_SusC/RagA"/>
</dbReference>
<feature type="domain" description="TonB-dependent receptor plug" evidence="9">
    <location>
        <begin position="115"/>
        <end position="219"/>
    </location>
</feature>
<feature type="chain" id="PRO_5020757848" evidence="8">
    <location>
        <begin position="19"/>
        <end position="1065"/>
    </location>
</feature>
<dbReference type="RefSeq" id="WP_133439824.1">
    <property type="nucleotide sequence ID" value="NZ_CP037954.1"/>
</dbReference>
<evidence type="ECO:0000256" key="7">
    <source>
        <dbReference type="PROSITE-ProRule" id="PRU01360"/>
    </source>
</evidence>
<name>A0A4P6ZFQ1_9FLAO</name>
<dbReference type="InterPro" id="IPR012910">
    <property type="entry name" value="Plug_dom"/>
</dbReference>
<keyword evidence="10" id="KW-0675">Receptor</keyword>
<evidence type="ECO:0000313" key="11">
    <source>
        <dbReference type="Proteomes" id="UP000294419"/>
    </source>
</evidence>
<dbReference type="SUPFAM" id="SSF56935">
    <property type="entry name" value="Porins"/>
    <property type="match status" value="1"/>
</dbReference>
<dbReference type="SUPFAM" id="SSF49464">
    <property type="entry name" value="Carboxypeptidase regulatory domain-like"/>
    <property type="match status" value="1"/>
</dbReference>
<dbReference type="GO" id="GO:0009279">
    <property type="term" value="C:cell outer membrane"/>
    <property type="evidence" value="ECO:0007669"/>
    <property type="project" value="UniProtKB-SubCell"/>
</dbReference>
<reference evidence="10 11" key="1">
    <citation type="submission" date="2019-03" db="EMBL/GenBank/DDBJ databases">
        <authorList>
            <person name="Kim H."/>
            <person name="Yu S.-M."/>
        </authorList>
    </citation>
    <scope>NUCLEOTIDE SEQUENCE [LARGE SCALE GENOMIC DNA]</scope>
    <source>
        <strain evidence="10 11">NBC122</strain>
    </source>
</reference>
<sequence>MNKIIAFIGLVACSSVYAQYTVAGEVLDDKTLKPLSGITVSAKHSAAASVTDSHGKFILSLSSPETVITVSGKNYEASATEVSLPLTEPLKILMISGVQNIEGIQLTTGYQKIPKERATGSFSTIDNKLLNQQVTTNIMDRLDAVGNGLLVSRGIDGEPQLSVRGLSTIRGPKDPLIVVDDFPYEGDLSNINPEIVENITILKDASAASIWGARAANGVIVITTKKGKFSQPLSADFSMTTTLSGKPDLNYIRQMSSSDFIDVEKSLFTKGFYDSDISSPLHPVLTPVVDLLNKEKKGLLTPSQANEMIDRLRSADIRDQYRTYMYQPMENHQYALNLSGGSSIMNWTSALGYDDNTGNLGQSYKRINFRLSNNWKVSDRITMAMGAYFTRINQKSGKNGYGSISMNGNWRVPYLRFADDIGNPVVMPYVYNQDYKNSLGVTGLLDWNYYPLTDWMNSKSDTDNTELILNGSVKYKIITGLDAEVKYQYQTGQDHTETLNNEKSYYARNYINNFAQQNGNSITFIVPKGGILDAYHLTSVVHNIRGQLNYNRIWNRHNLTAIAGSETRENQSNIENERYYGYNPLNRSSGAVDFTKTYPLLMTGGSDYIFRGESMRSKNIRFASLFANAAYTYDSRYTVSGSIRRDGSNLFGLKTNDQWNPFWSVGAAWNITNENFFHSRWINTLKLRSSYGFSGNIDPSMAAVTTIIYDSSNSVYTGTGTARIDQFYNPDLRWETLAVTNIGVDFTLWKGRVTGSAEWFRKKGSNLFGNAPLDYTTGITSMLMNVAGIKGDGWDVQINTQNIKGGSFQWNSLLNFSRYRDKVTEYYNPNTFASAFVSSSGKAVPIAGITGLPVYSVFAYRWAGLDPATGDPRGYLNGEISKNYTAMTGSDKGIEDLKYFGSALPTTYGSFINTLSFKNISMDVGITYKFGYWFRRSSISYTNLINSRSGHSDYAQRWQHPGDEQHTNIPSNLYTANSSRDLFYLGSEVLVEKGDHIRLQYINLNFEPNASWMNIPLKSLVFFGSVNNIGVIWSANKQRLDPDYAFGSESLKPTVTYSFGLRVKF</sequence>
<dbReference type="AlphaFoldDB" id="A0A4P6ZFQ1"/>
<keyword evidence="6 7" id="KW-0998">Cell outer membrane</keyword>
<feature type="signal peptide" evidence="8">
    <location>
        <begin position="1"/>
        <end position="18"/>
    </location>
</feature>
<dbReference type="InterPro" id="IPR008969">
    <property type="entry name" value="CarboxyPept-like_regulatory"/>
</dbReference>
<dbReference type="Proteomes" id="UP000294419">
    <property type="component" value="Chromosome"/>
</dbReference>
<proteinExistence type="inferred from homology"/>
<dbReference type="InterPro" id="IPR036942">
    <property type="entry name" value="Beta-barrel_TonB_sf"/>
</dbReference>
<dbReference type="InterPro" id="IPR023997">
    <property type="entry name" value="TonB-dep_OMP_SusC/RagA_CS"/>
</dbReference>
<evidence type="ECO:0000313" key="10">
    <source>
        <dbReference type="EMBL" id="QBO58387.1"/>
    </source>
</evidence>
<dbReference type="Gene3D" id="2.60.40.1120">
    <property type="entry name" value="Carboxypeptidase-like, regulatory domain"/>
    <property type="match status" value="1"/>
</dbReference>
<keyword evidence="3 7" id="KW-1134">Transmembrane beta strand</keyword>
<dbReference type="Pfam" id="PF13715">
    <property type="entry name" value="CarbopepD_reg_2"/>
    <property type="match status" value="1"/>
</dbReference>
<dbReference type="OrthoDB" id="9768177at2"/>
<dbReference type="KEGG" id="csal:NBC122_01572"/>
<evidence type="ECO:0000256" key="1">
    <source>
        <dbReference type="ARBA" id="ARBA00004571"/>
    </source>
</evidence>
<keyword evidence="5 7" id="KW-0472">Membrane</keyword>
<accession>A0A4P6ZFQ1</accession>